<organism evidence="1 2">
    <name type="scientific">Chitinophaga barathri</name>
    <dbReference type="NCBI Taxonomy" id="1647451"/>
    <lineage>
        <taxon>Bacteria</taxon>
        <taxon>Pseudomonadati</taxon>
        <taxon>Bacteroidota</taxon>
        <taxon>Chitinophagia</taxon>
        <taxon>Chitinophagales</taxon>
        <taxon>Chitinophagaceae</taxon>
        <taxon>Chitinophaga</taxon>
    </lineage>
</organism>
<gene>
    <name evidence="1" type="ORF">EG028_05370</name>
</gene>
<comment type="caution">
    <text evidence="1">The sequence shown here is derived from an EMBL/GenBank/DDBJ whole genome shotgun (WGS) entry which is preliminary data.</text>
</comment>
<sequence length="612" mass="69902">MEDIQALHETCNVLPMFNHIYTLVSQKIDEIITLTALTREALISLLLAQHNASYLWVIGQFRASFQGRTDFDFTETFGHRTTSRDPGVGDINTGGGLATLVDTLQIALNFVKDKSAFNLNASNPTDIAAIHYTDQLVKEANLLFGFKSTYEAVIWNGGYVRKRGENDFLATFPDRAKLILEEIGRFRLQMDSLAMNVKLQQILAKQGETNLGFDPAVRKHVCIKSIQLTEGAVTYELQDGVDAKELDDTFSFFAALETFYPYLNNVSLPTFAPLKMSDIILMFQLTTSLFSKVADNTDYAEKVTDLKTMFSHPYKIAKDVLGRYLLERSTYNQATIDTFLTMITKLQEEYYNFWNKPLAELGEDLLVSLLPITAANHFHFLDRWLEQGGFNLEKRGRMLESHVKSTLRELLTTKNFEHHIPETQRFRIAGEKEEIDLIINLKSVIIIAEVKCIKYPMEIRDYYNNYERLKRGAAQVARKADFFSRNSDGFKSITGPVGGKKLIRLVVTNYPIFAGCLIDDIPVIDFHWLEGYCKHNYQIEYSASGLKGQLTSQIEQAKILYGSEDEFNANFETQMRSPIIIEQLKSSVSIKETRMTFSDFPIRLYYENASFD</sequence>
<name>A0A3N4MFJ5_9BACT</name>
<evidence type="ECO:0000313" key="1">
    <source>
        <dbReference type="EMBL" id="RPD42601.1"/>
    </source>
</evidence>
<keyword evidence="2" id="KW-1185">Reference proteome</keyword>
<evidence type="ECO:0000313" key="2">
    <source>
        <dbReference type="Proteomes" id="UP000279089"/>
    </source>
</evidence>
<accession>A0A3N4MFJ5</accession>
<dbReference type="AlphaFoldDB" id="A0A3N4MFJ5"/>
<evidence type="ECO:0008006" key="3">
    <source>
        <dbReference type="Google" id="ProtNLM"/>
    </source>
</evidence>
<protein>
    <recommendedName>
        <fullName evidence="3">NERD domain-containing protein</fullName>
    </recommendedName>
</protein>
<dbReference type="Proteomes" id="UP000279089">
    <property type="component" value="Unassembled WGS sequence"/>
</dbReference>
<dbReference type="EMBL" id="RMBX01000002">
    <property type="protein sequence ID" value="RPD42601.1"/>
    <property type="molecule type" value="Genomic_DNA"/>
</dbReference>
<proteinExistence type="predicted"/>
<reference evidence="2" key="1">
    <citation type="submission" date="2018-11" db="EMBL/GenBank/DDBJ databases">
        <title>Chitinophaga lutea sp.nov., isolate from arsenic contaminated soil.</title>
        <authorList>
            <person name="Zong Y."/>
        </authorList>
    </citation>
    <scope>NUCLEOTIDE SEQUENCE [LARGE SCALE GENOMIC DNA]</scope>
    <source>
        <strain evidence="2">YLT18</strain>
    </source>
</reference>